<organism evidence="1 2">
    <name type="scientific">Dallia pectoralis</name>
    <name type="common">Alaska blackfish</name>
    <dbReference type="NCBI Taxonomy" id="75939"/>
    <lineage>
        <taxon>Eukaryota</taxon>
        <taxon>Metazoa</taxon>
        <taxon>Chordata</taxon>
        <taxon>Craniata</taxon>
        <taxon>Vertebrata</taxon>
        <taxon>Euteleostomi</taxon>
        <taxon>Actinopterygii</taxon>
        <taxon>Neopterygii</taxon>
        <taxon>Teleostei</taxon>
        <taxon>Protacanthopterygii</taxon>
        <taxon>Esociformes</taxon>
        <taxon>Umbridae</taxon>
        <taxon>Dallia</taxon>
    </lineage>
</organism>
<gene>
    <name evidence="1" type="ORF">DPEC_G00112050</name>
</gene>
<comment type="caution">
    <text evidence="1">The sequence shown here is derived from an EMBL/GenBank/DDBJ whole genome shotgun (WGS) entry which is preliminary data.</text>
</comment>
<dbReference type="EMBL" id="CM055736">
    <property type="protein sequence ID" value="KAJ8006904.1"/>
    <property type="molecule type" value="Genomic_DNA"/>
</dbReference>
<name>A0ACC2GT79_DALPE</name>
<sequence length="611" mass="69798">MTCKLTLIQGRIKAWWNRVWAPWPLTSNGDIFMWVLNHPLVMASSSPMVNGDISRSPGSQPGHTTDTQEETLQQMNSLIQENRDLKEALRQTNIAMKERFEGLSVWKEKQKEEREFLAGRLEEARGRMEALSIHNQELSKRVEELQGGGADRKGQAEGPNHNAELKVLHAQVERLQAEKSDLVAMNSELQLKTGQVTEDDSFIEIRIAREDTGIDLRHDQRDPRYDMTASRQESEELTVSQLLQSLREEIQRVERLQIELQAARARITELEEKETNLDNWTQTSLPPQVVSPALATTSCGSETELEGKQQNSGNADRVDEQTGQAASEVENLKAQMMTLFKELQQAQSKLDEADGMKKNLQDRCRDVEQEVGTLRAQLVEKQAVQSENDRLKLQLESMQAQNLMEQRKAGEDRTNLTQLKDAYTKLFEDYNMLKQEGKKREPLVTKEEVGDLQSRLDAAEKALAAKQQHIDAMKQEIYKKEEELETISVFQAQAEVYSSDFYAERAAREKIHEEKERLSAQLEFVKKQNTQLQDELESLGRQSLSDMQRRHLPRGDNPQGSDSHHNMQGARGGDARDWQQQGNIPEHACPKCNEILPDLDSLQIHIMDCII</sequence>
<evidence type="ECO:0000313" key="1">
    <source>
        <dbReference type="EMBL" id="KAJ8006904.1"/>
    </source>
</evidence>
<evidence type="ECO:0000313" key="2">
    <source>
        <dbReference type="Proteomes" id="UP001157502"/>
    </source>
</evidence>
<dbReference type="Proteomes" id="UP001157502">
    <property type="component" value="Chromosome 9"/>
</dbReference>
<proteinExistence type="predicted"/>
<protein>
    <submittedName>
        <fullName evidence="1">Uncharacterized protein</fullName>
    </submittedName>
</protein>
<keyword evidence="2" id="KW-1185">Reference proteome</keyword>
<accession>A0ACC2GT79</accession>
<reference evidence="1" key="1">
    <citation type="submission" date="2021-05" db="EMBL/GenBank/DDBJ databases">
        <authorList>
            <person name="Pan Q."/>
            <person name="Jouanno E."/>
            <person name="Zahm M."/>
            <person name="Klopp C."/>
            <person name="Cabau C."/>
            <person name="Louis A."/>
            <person name="Berthelot C."/>
            <person name="Parey E."/>
            <person name="Roest Crollius H."/>
            <person name="Montfort J."/>
            <person name="Robinson-Rechavi M."/>
            <person name="Bouchez O."/>
            <person name="Lampietro C."/>
            <person name="Lopez Roques C."/>
            <person name="Donnadieu C."/>
            <person name="Postlethwait J."/>
            <person name="Bobe J."/>
            <person name="Dillon D."/>
            <person name="Chandos A."/>
            <person name="von Hippel F."/>
            <person name="Guiguen Y."/>
        </authorList>
    </citation>
    <scope>NUCLEOTIDE SEQUENCE</scope>
    <source>
        <strain evidence="1">YG-Jan2019</strain>
    </source>
</reference>